<proteinExistence type="predicted"/>
<sequence length="402" mass="46340">MLEVPQDIIDTILDELDQDKSTLSACSLVSKSFGLPCQKHLYKKIQIILFQPPNKEHDRIEQLRDILKVNPFITAQVKHLVLRLPEARAGRLLLTLEMLPRVSILTVHPIHNFMLTSPWDSFSQELRRDILGFMRSPQVIDLSIHFFHEFPTNLLATCPQLKSISFYYISSPKAMHALDVTLPADEMTGRRGQLDCLRLYATDPIPILQYLSTPMASLDVSHLRKLTAKWYLNEIAQFQAVSEPFAKCLETLSLSILDPFIPWDAGNIFVVEHMAQKPTQMTHLRSLELKFGFHTGYSLKWLHEFLRTSLPAMNALTTISLEFYWSGAARNWEEIDQSLWEALQTPSVARSHIDLKWKNWRQEPMLETPPLDLQLMKKHLPRLVTRTGVSVTVKPRILFIIS</sequence>
<evidence type="ECO:0000313" key="2">
    <source>
        <dbReference type="Proteomes" id="UP000076154"/>
    </source>
</evidence>
<name>A0A369KHH9_HYPMA</name>
<dbReference type="Proteomes" id="UP000076154">
    <property type="component" value="Unassembled WGS sequence"/>
</dbReference>
<evidence type="ECO:0008006" key="3">
    <source>
        <dbReference type="Google" id="ProtNLM"/>
    </source>
</evidence>
<keyword evidence="2" id="KW-1185">Reference proteome</keyword>
<accession>A0A369KHH9</accession>
<reference evidence="1" key="1">
    <citation type="submission" date="2018-04" db="EMBL/GenBank/DDBJ databases">
        <title>Whole genome sequencing of Hypsizygus marmoreus.</title>
        <authorList>
            <person name="Choi I.-G."/>
            <person name="Min B."/>
            <person name="Kim J.-G."/>
            <person name="Kim S."/>
            <person name="Oh Y.-L."/>
            <person name="Kong W.-S."/>
            <person name="Park H."/>
            <person name="Jeong J."/>
            <person name="Song E.-S."/>
        </authorList>
    </citation>
    <scope>NUCLEOTIDE SEQUENCE [LARGE SCALE GENOMIC DNA]</scope>
    <source>
        <strain evidence="1">51987-8</strain>
    </source>
</reference>
<protein>
    <recommendedName>
        <fullName evidence="3">F-box domain-containing protein</fullName>
    </recommendedName>
</protein>
<organism evidence="1 2">
    <name type="scientific">Hypsizygus marmoreus</name>
    <name type="common">White beech mushroom</name>
    <name type="synonym">Agaricus marmoreus</name>
    <dbReference type="NCBI Taxonomy" id="39966"/>
    <lineage>
        <taxon>Eukaryota</taxon>
        <taxon>Fungi</taxon>
        <taxon>Dikarya</taxon>
        <taxon>Basidiomycota</taxon>
        <taxon>Agaricomycotina</taxon>
        <taxon>Agaricomycetes</taxon>
        <taxon>Agaricomycetidae</taxon>
        <taxon>Agaricales</taxon>
        <taxon>Tricholomatineae</taxon>
        <taxon>Lyophyllaceae</taxon>
        <taxon>Hypsizygus</taxon>
    </lineage>
</organism>
<comment type="caution">
    <text evidence="1">The sequence shown here is derived from an EMBL/GenBank/DDBJ whole genome shotgun (WGS) entry which is preliminary data.</text>
</comment>
<dbReference type="InParanoid" id="A0A369KHH9"/>
<dbReference type="AlphaFoldDB" id="A0A369KHH9"/>
<dbReference type="EMBL" id="LUEZ02000005">
    <property type="protein sequence ID" value="RDB30376.1"/>
    <property type="molecule type" value="Genomic_DNA"/>
</dbReference>
<evidence type="ECO:0000313" key="1">
    <source>
        <dbReference type="EMBL" id="RDB30376.1"/>
    </source>
</evidence>
<dbReference type="OrthoDB" id="2745898at2759"/>
<gene>
    <name evidence="1" type="ORF">Hypma_007059</name>
</gene>